<dbReference type="InterPro" id="IPR000953">
    <property type="entry name" value="Chromo/chromo_shadow_dom"/>
</dbReference>
<feature type="region of interest" description="Disordered" evidence="3">
    <location>
        <begin position="189"/>
        <end position="214"/>
    </location>
</feature>
<keyword evidence="6" id="KW-1185">Reference proteome</keyword>
<dbReference type="InterPro" id="IPR044251">
    <property type="entry name" value="LHP1-like"/>
</dbReference>
<sequence length="397" mass="43647">MKSGKKKMEAPAVSRPEEEVMMAEEEEDEEDENGVDEEDVEGGDGTPTETTERPKLEEGFYEIEAIRKKRVRKGQVQYLIKWRGWPETANTWEPVENLSSCIDIIEAFENQSPRSSRKRKRKFHASISSSSKRKGSDGQPNHPEDPSASRDGGYLTNGKDGRGTVEVEVENQANGLNEKFDEEFNHALANIHPPGGEANHNDQWNGKNGADGPPSISMEHAGNISMNFNGLSVEEDPMDGLPKGSRHTGAKKRKSGIVKRFKQGSSPCGGQNEVSHNAIAMCSDESCGKVVRTGTEVVVSVGGKAINPPSLTKILRTINFRASTSNDIEDVLVQFTALRSDGKEVVVDNKFLRAHDPLLLIDFYERHLRYAPPSGAFHEGPPERIDELADPSINGAS</sequence>
<dbReference type="GO" id="GO:0031507">
    <property type="term" value="P:heterochromatin formation"/>
    <property type="evidence" value="ECO:0007669"/>
    <property type="project" value="InterPro"/>
</dbReference>
<comment type="caution">
    <text evidence="5">The sequence shown here is derived from an EMBL/GenBank/DDBJ whole genome shotgun (WGS) entry which is preliminary data.</text>
</comment>
<dbReference type="GO" id="GO:0000792">
    <property type="term" value="C:heterochromatin"/>
    <property type="evidence" value="ECO:0007669"/>
    <property type="project" value="UniProtKB-ARBA"/>
</dbReference>
<feature type="region of interest" description="Disordered" evidence="3">
    <location>
        <begin position="240"/>
        <end position="270"/>
    </location>
</feature>
<dbReference type="EMBL" id="JAUJYN010000004">
    <property type="protein sequence ID" value="KAK1273089.1"/>
    <property type="molecule type" value="Genomic_DNA"/>
</dbReference>
<dbReference type="Proteomes" id="UP001179952">
    <property type="component" value="Unassembled WGS sequence"/>
</dbReference>
<accession>A0AAV9B8R5</accession>
<dbReference type="InterPro" id="IPR023779">
    <property type="entry name" value="Chromodomain_CS"/>
</dbReference>
<dbReference type="PRINTS" id="PR00504">
    <property type="entry name" value="CHROMODOMAIN"/>
</dbReference>
<dbReference type="PANTHER" id="PTHR47240:SF2">
    <property type="entry name" value="CHROMO DOMAIN-CONTAINING PROTEIN LHP1"/>
    <property type="match status" value="1"/>
</dbReference>
<dbReference type="SMART" id="SM00300">
    <property type="entry name" value="ChSh"/>
    <property type="match status" value="1"/>
</dbReference>
<dbReference type="SMART" id="SM00298">
    <property type="entry name" value="CHROMO"/>
    <property type="match status" value="1"/>
</dbReference>
<dbReference type="PROSITE" id="PS00598">
    <property type="entry name" value="CHROMO_1"/>
    <property type="match status" value="1"/>
</dbReference>
<dbReference type="InterPro" id="IPR017984">
    <property type="entry name" value="Chromo_dom_subgr"/>
</dbReference>
<feature type="region of interest" description="Disordered" evidence="3">
    <location>
        <begin position="111"/>
        <end position="161"/>
    </location>
</feature>
<feature type="compositionally biased region" description="Basic residues" evidence="3">
    <location>
        <begin position="244"/>
        <end position="262"/>
    </location>
</feature>
<name>A0AAV9B8R5_ACOGR</name>
<proteinExistence type="predicted"/>
<feature type="compositionally biased region" description="Acidic residues" evidence="3">
    <location>
        <begin position="19"/>
        <end position="42"/>
    </location>
</feature>
<reference evidence="5" key="1">
    <citation type="journal article" date="2023" name="Nat. Commun.">
        <title>Diploid and tetraploid genomes of Acorus and the evolution of monocots.</title>
        <authorList>
            <person name="Ma L."/>
            <person name="Liu K.W."/>
            <person name="Li Z."/>
            <person name="Hsiao Y.Y."/>
            <person name="Qi Y."/>
            <person name="Fu T."/>
            <person name="Tang G.D."/>
            <person name="Zhang D."/>
            <person name="Sun W.H."/>
            <person name="Liu D.K."/>
            <person name="Li Y."/>
            <person name="Chen G.Z."/>
            <person name="Liu X.D."/>
            <person name="Liao X.Y."/>
            <person name="Jiang Y.T."/>
            <person name="Yu X."/>
            <person name="Hao Y."/>
            <person name="Huang J."/>
            <person name="Zhao X.W."/>
            <person name="Ke S."/>
            <person name="Chen Y.Y."/>
            <person name="Wu W.L."/>
            <person name="Hsu J.L."/>
            <person name="Lin Y.F."/>
            <person name="Huang M.D."/>
            <person name="Li C.Y."/>
            <person name="Huang L."/>
            <person name="Wang Z.W."/>
            <person name="Zhao X."/>
            <person name="Zhong W.Y."/>
            <person name="Peng D.H."/>
            <person name="Ahmad S."/>
            <person name="Lan S."/>
            <person name="Zhang J.S."/>
            <person name="Tsai W.C."/>
            <person name="Van de Peer Y."/>
            <person name="Liu Z.J."/>
        </authorList>
    </citation>
    <scope>NUCLEOTIDE SEQUENCE</scope>
    <source>
        <strain evidence="5">SCP</strain>
    </source>
</reference>
<feature type="region of interest" description="Disordered" evidence="3">
    <location>
        <begin position="1"/>
        <end position="58"/>
    </location>
</feature>
<dbReference type="Pfam" id="PF00385">
    <property type="entry name" value="Chromo"/>
    <property type="match status" value="1"/>
</dbReference>
<organism evidence="5 6">
    <name type="scientific">Acorus gramineus</name>
    <name type="common">Dwarf sweet flag</name>
    <dbReference type="NCBI Taxonomy" id="55184"/>
    <lineage>
        <taxon>Eukaryota</taxon>
        <taxon>Viridiplantae</taxon>
        <taxon>Streptophyta</taxon>
        <taxon>Embryophyta</taxon>
        <taxon>Tracheophyta</taxon>
        <taxon>Spermatophyta</taxon>
        <taxon>Magnoliopsida</taxon>
        <taxon>Liliopsida</taxon>
        <taxon>Acoraceae</taxon>
        <taxon>Acorus</taxon>
    </lineage>
</organism>
<dbReference type="InterPro" id="IPR008251">
    <property type="entry name" value="Chromo_shadow_dom"/>
</dbReference>
<feature type="region of interest" description="Disordered" evidence="3">
    <location>
        <begin position="374"/>
        <end position="397"/>
    </location>
</feature>
<dbReference type="PANTHER" id="PTHR47240">
    <property type="entry name" value="CHROMO DOMAIN-CONTAINING PROTEIN LHP1"/>
    <property type="match status" value="1"/>
</dbReference>
<dbReference type="SUPFAM" id="SSF54160">
    <property type="entry name" value="Chromo domain-like"/>
    <property type="match status" value="1"/>
</dbReference>
<evidence type="ECO:0000256" key="3">
    <source>
        <dbReference type="SAM" id="MobiDB-lite"/>
    </source>
</evidence>
<comment type="subcellular location">
    <subcellularLocation>
        <location evidence="1">Nucleus</location>
    </subcellularLocation>
</comment>
<dbReference type="GO" id="GO:0005634">
    <property type="term" value="C:nucleus"/>
    <property type="evidence" value="ECO:0007669"/>
    <property type="project" value="UniProtKB-SubCell"/>
</dbReference>
<evidence type="ECO:0000256" key="1">
    <source>
        <dbReference type="ARBA" id="ARBA00004123"/>
    </source>
</evidence>
<dbReference type="InterPro" id="IPR023780">
    <property type="entry name" value="Chromo_domain"/>
</dbReference>
<dbReference type="PROSITE" id="PS50013">
    <property type="entry name" value="CHROMO_2"/>
    <property type="match status" value="1"/>
</dbReference>
<evidence type="ECO:0000313" key="5">
    <source>
        <dbReference type="EMBL" id="KAK1273089.1"/>
    </source>
</evidence>
<dbReference type="AlphaFoldDB" id="A0AAV9B8R5"/>
<evidence type="ECO:0000259" key="4">
    <source>
        <dbReference type="PROSITE" id="PS50013"/>
    </source>
</evidence>
<protein>
    <submittedName>
        <fullName evidence="5">Chromo domain-containing protein LHP1</fullName>
    </submittedName>
</protein>
<reference evidence="5" key="2">
    <citation type="submission" date="2023-06" db="EMBL/GenBank/DDBJ databases">
        <authorList>
            <person name="Ma L."/>
            <person name="Liu K.-W."/>
            <person name="Li Z."/>
            <person name="Hsiao Y.-Y."/>
            <person name="Qi Y."/>
            <person name="Fu T."/>
            <person name="Tang G."/>
            <person name="Zhang D."/>
            <person name="Sun W.-H."/>
            <person name="Liu D.-K."/>
            <person name="Li Y."/>
            <person name="Chen G.-Z."/>
            <person name="Liu X.-D."/>
            <person name="Liao X.-Y."/>
            <person name="Jiang Y.-T."/>
            <person name="Yu X."/>
            <person name="Hao Y."/>
            <person name="Huang J."/>
            <person name="Zhao X.-W."/>
            <person name="Ke S."/>
            <person name="Chen Y.-Y."/>
            <person name="Wu W.-L."/>
            <person name="Hsu J.-L."/>
            <person name="Lin Y.-F."/>
            <person name="Huang M.-D."/>
            <person name="Li C.-Y."/>
            <person name="Huang L."/>
            <person name="Wang Z.-W."/>
            <person name="Zhao X."/>
            <person name="Zhong W.-Y."/>
            <person name="Peng D.-H."/>
            <person name="Ahmad S."/>
            <person name="Lan S."/>
            <person name="Zhang J.-S."/>
            <person name="Tsai W.-C."/>
            <person name="Van De Peer Y."/>
            <person name="Liu Z.-J."/>
        </authorList>
    </citation>
    <scope>NUCLEOTIDE SEQUENCE</scope>
    <source>
        <strain evidence="5">SCP</strain>
        <tissue evidence="5">Leaves</tissue>
    </source>
</reference>
<evidence type="ECO:0000313" key="6">
    <source>
        <dbReference type="Proteomes" id="UP001179952"/>
    </source>
</evidence>
<keyword evidence="2" id="KW-0539">Nucleus</keyword>
<gene>
    <name evidence="5" type="ORF">QJS04_geneDACA012275</name>
</gene>
<dbReference type="Gene3D" id="2.40.50.40">
    <property type="match status" value="1"/>
</dbReference>
<feature type="domain" description="Chromo" evidence="4">
    <location>
        <begin position="61"/>
        <end position="120"/>
    </location>
</feature>
<feature type="compositionally biased region" description="Basic residues" evidence="3">
    <location>
        <begin position="115"/>
        <end position="124"/>
    </location>
</feature>
<dbReference type="CDD" id="cd00024">
    <property type="entry name" value="CD_CSD"/>
    <property type="match status" value="1"/>
</dbReference>
<dbReference type="InterPro" id="IPR016197">
    <property type="entry name" value="Chromo-like_dom_sf"/>
</dbReference>
<evidence type="ECO:0000256" key="2">
    <source>
        <dbReference type="ARBA" id="ARBA00023242"/>
    </source>
</evidence>